<dbReference type="SUPFAM" id="SSF54593">
    <property type="entry name" value="Glyoxalase/Bleomycin resistance protein/Dihydroxybiphenyl dioxygenase"/>
    <property type="match status" value="1"/>
</dbReference>
<accession>A0A6J7CJY4</accession>
<dbReference type="PROSITE" id="PS51819">
    <property type="entry name" value="VOC"/>
    <property type="match status" value="1"/>
</dbReference>
<proteinExistence type="predicted"/>
<dbReference type="EMBL" id="CAFBLS010000006">
    <property type="protein sequence ID" value="CAB4858627.1"/>
    <property type="molecule type" value="Genomic_DNA"/>
</dbReference>
<dbReference type="InterPro" id="IPR029068">
    <property type="entry name" value="Glyas_Bleomycin-R_OHBP_Dase"/>
</dbReference>
<gene>
    <name evidence="2" type="ORF">UFOPK3402_00088</name>
</gene>
<dbReference type="Gene3D" id="3.10.180.10">
    <property type="entry name" value="2,3-Dihydroxybiphenyl 1,2-Dioxygenase, domain 1"/>
    <property type="match status" value="1"/>
</dbReference>
<dbReference type="AlphaFoldDB" id="A0A6J7CJY4"/>
<name>A0A6J7CJY4_9ZZZZ</name>
<evidence type="ECO:0000259" key="1">
    <source>
        <dbReference type="PROSITE" id="PS51819"/>
    </source>
</evidence>
<dbReference type="Pfam" id="PF13669">
    <property type="entry name" value="Glyoxalase_4"/>
    <property type="match status" value="1"/>
</dbReference>
<organism evidence="2">
    <name type="scientific">freshwater metagenome</name>
    <dbReference type="NCBI Taxonomy" id="449393"/>
    <lineage>
        <taxon>unclassified sequences</taxon>
        <taxon>metagenomes</taxon>
        <taxon>ecological metagenomes</taxon>
    </lineage>
</organism>
<protein>
    <submittedName>
        <fullName evidence="2">Unannotated protein</fullName>
    </submittedName>
</protein>
<sequence length="161" mass="17919">MSESTSFDYAARMFHVGHLVRDIHQAVVDLGASLGLEWTEVVERDDQRIWTPEHGQRTVPLKFAYSTRGPQRLELIEGPPDTVWFAGDHPGNHHSGVWADVPALTSDLVSRGWTLVASQVSPEEGYGSFSYVRSPDGFLLEPVAESNIPRMERWFNGGGLS</sequence>
<reference evidence="2" key="1">
    <citation type="submission" date="2020-05" db="EMBL/GenBank/DDBJ databases">
        <authorList>
            <person name="Chiriac C."/>
            <person name="Salcher M."/>
            <person name="Ghai R."/>
            <person name="Kavagutti S V."/>
        </authorList>
    </citation>
    <scope>NUCLEOTIDE SEQUENCE</scope>
</reference>
<dbReference type="InterPro" id="IPR037523">
    <property type="entry name" value="VOC_core"/>
</dbReference>
<evidence type="ECO:0000313" key="2">
    <source>
        <dbReference type="EMBL" id="CAB4858627.1"/>
    </source>
</evidence>
<feature type="domain" description="VOC" evidence="1">
    <location>
        <begin position="12"/>
        <end position="145"/>
    </location>
</feature>